<keyword evidence="10" id="KW-0560">Oxidoreductase</keyword>
<dbReference type="PANTHER" id="PTHR11011:SF60">
    <property type="entry name" value="FATTY ACYL-COA REDUCTASE-RELATED"/>
    <property type="match status" value="1"/>
</dbReference>
<evidence type="ECO:0000256" key="2">
    <source>
        <dbReference type="ARBA" id="ARBA00005928"/>
    </source>
</evidence>
<organism evidence="13 14">
    <name type="scientific">Ceutorhynchus assimilis</name>
    <name type="common">cabbage seed weevil</name>
    <dbReference type="NCBI Taxonomy" id="467358"/>
    <lineage>
        <taxon>Eukaryota</taxon>
        <taxon>Metazoa</taxon>
        <taxon>Ecdysozoa</taxon>
        <taxon>Arthropoda</taxon>
        <taxon>Hexapoda</taxon>
        <taxon>Insecta</taxon>
        <taxon>Pterygota</taxon>
        <taxon>Neoptera</taxon>
        <taxon>Endopterygota</taxon>
        <taxon>Coleoptera</taxon>
        <taxon>Polyphaga</taxon>
        <taxon>Cucujiformia</taxon>
        <taxon>Curculionidae</taxon>
        <taxon>Ceutorhynchinae</taxon>
        <taxon>Ceutorhynchus</taxon>
    </lineage>
</organism>
<dbReference type="EC" id="1.2.1.84" evidence="10"/>
<feature type="transmembrane region" description="Helical" evidence="10">
    <location>
        <begin position="395"/>
        <end position="417"/>
    </location>
</feature>
<evidence type="ECO:0000259" key="11">
    <source>
        <dbReference type="Pfam" id="PF03015"/>
    </source>
</evidence>
<dbReference type="Proteomes" id="UP001152799">
    <property type="component" value="Chromosome 6"/>
</dbReference>
<dbReference type="EMBL" id="OU892282">
    <property type="protein sequence ID" value="CAG9770344.1"/>
    <property type="molecule type" value="Genomic_DNA"/>
</dbReference>
<dbReference type="InterPro" id="IPR036291">
    <property type="entry name" value="NAD(P)-bd_dom_sf"/>
</dbReference>
<keyword evidence="4 10" id="KW-0812">Transmembrane</keyword>
<evidence type="ECO:0000313" key="13">
    <source>
        <dbReference type="EMBL" id="CAG9770344.1"/>
    </source>
</evidence>
<dbReference type="PANTHER" id="PTHR11011">
    <property type="entry name" value="MALE STERILITY PROTEIN 2-RELATED"/>
    <property type="match status" value="1"/>
</dbReference>
<comment type="similarity">
    <text evidence="2 10">Belongs to the fatty acyl-CoA reductase family.</text>
</comment>
<keyword evidence="3 10" id="KW-0444">Lipid biosynthesis</keyword>
<sequence length="554" mass="63293">MDPNLLPTVLRPSLPPKLQKIKYGSYTEKDADYPIHLYLKENDIRIQEDGSEIIEFLRGKNVLISGATGFLGKLLLEKLLRCCKDIGTIYVIIRTKKGVDTQSRTEDFLNNWVFYKLSQIHPNYKDKVVGISGDFDLDGLGLSDESRKILTENVNIIYHVAATVRFDEPLKRAVKINIEGSQQMIQLAKKCKKLDVLVYVSTAYSNCQETLIKEEFYPPHIDPYKLMMIAKELPDIVLEKITPGMLQSIPNTYAYTKQIAEDLVKREAVGLPACIQRPSIVIASAKEPIRSWVDNIYGPVGLIEGAAIGLLHIMPVNGNAMADCVPADFVINNCIAASYKTAKERKLDQIPIYNFTSSSSNPLHWKDLFLTTKQGKKVGSTILISKGFFKFTTCWTWYYIVSFLLHTIPAVIVDFVLEKLMGKKPLLRKAYGKIDKFINSLVHFTLNEWKFVDRNTQCLWDELNDRDKANFPFDIKVLDWQDYFDTSLAAMREFLVKDFLDTLDEGRMLMLKLDILHYSLVTLILGLSVYFLANTIFFFIPLLFVIVTIFFIIP</sequence>
<keyword evidence="8 10" id="KW-0472">Membrane</keyword>
<dbReference type="FunFam" id="3.40.50.720:FF:000143">
    <property type="entry name" value="Fatty acyl-CoA reductase"/>
    <property type="match status" value="1"/>
</dbReference>
<dbReference type="AlphaFoldDB" id="A0A9N9QH91"/>
<keyword evidence="14" id="KW-1185">Reference proteome</keyword>
<comment type="catalytic activity">
    <reaction evidence="9 10">
        <text>a long-chain fatty acyl-CoA + 2 NADPH + 2 H(+) = a long-chain primary fatty alcohol + 2 NADP(+) + CoA</text>
        <dbReference type="Rhea" id="RHEA:52716"/>
        <dbReference type="ChEBI" id="CHEBI:15378"/>
        <dbReference type="ChEBI" id="CHEBI:57287"/>
        <dbReference type="ChEBI" id="CHEBI:57783"/>
        <dbReference type="ChEBI" id="CHEBI:58349"/>
        <dbReference type="ChEBI" id="CHEBI:77396"/>
        <dbReference type="ChEBI" id="CHEBI:83139"/>
        <dbReference type="EC" id="1.2.1.84"/>
    </reaction>
</comment>
<dbReference type="GO" id="GO:0080019">
    <property type="term" value="F:alcohol-forming very long-chain fatty acyl-CoA reductase activity"/>
    <property type="evidence" value="ECO:0007669"/>
    <property type="project" value="InterPro"/>
</dbReference>
<evidence type="ECO:0000256" key="9">
    <source>
        <dbReference type="ARBA" id="ARBA00052530"/>
    </source>
</evidence>
<evidence type="ECO:0000256" key="6">
    <source>
        <dbReference type="ARBA" id="ARBA00022989"/>
    </source>
</evidence>
<dbReference type="Pfam" id="PF07993">
    <property type="entry name" value="NAD_binding_4"/>
    <property type="match status" value="1"/>
</dbReference>
<dbReference type="Pfam" id="PF03015">
    <property type="entry name" value="Sterile"/>
    <property type="match status" value="1"/>
</dbReference>
<dbReference type="GO" id="GO:0035336">
    <property type="term" value="P:long-chain fatty-acyl-CoA metabolic process"/>
    <property type="evidence" value="ECO:0007669"/>
    <property type="project" value="TreeGrafter"/>
</dbReference>
<dbReference type="InterPro" id="IPR026055">
    <property type="entry name" value="FAR"/>
</dbReference>
<evidence type="ECO:0000256" key="1">
    <source>
        <dbReference type="ARBA" id="ARBA00004141"/>
    </source>
</evidence>
<evidence type="ECO:0000256" key="7">
    <source>
        <dbReference type="ARBA" id="ARBA00023098"/>
    </source>
</evidence>
<reference evidence="13" key="1">
    <citation type="submission" date="2022-01" db="EMBL/GenBank/DDBJ databases">
        <authorList>
            <person name="King R."/>
        </authorList>
    </citation>
    <scope>NUCLEOTIDE SEQUENCE</scope>
</reference>
<keyword evidence="6 10" id="KW-1133">Transmembrane helix</keyword>
<evidence type="ECO:0000256" key="8">
    <source>
        <dbReference type="ARBA" id="ARBA00023136"/>
    </source>
</evidence>
<dbReference type="GO" id="GO:0005777">
    <property type="term" value="C:peroxisome"/>
    <property type="evidence" value="ECO:0007669"/>
    <property type="project" value="TreeGrafter"/>
</dbReference>
<keyword evidence="7 10" id="KW-0443">Lipid metabolism</keyword>
<dbReference type="GO" id="GO:0016020">
    <property type="term" value="C:membrane"/>
    <property type="evidence" value="ECO:0007669"/>
    <property type="project" value="UniProtKB-SubCell"/>
</dbReference>
<dbReference type="Gene3D" id="3.40.50.720">
    <property type="entry name" value="NAD(P)-binding Rossmann-like Domain"/>
    <property type="match status" value="1"/>
</dbReference>
<dbReference type="InterPro" id="IPR013120">
    <property type="entry name" value="FAR_NAD-bd"/>
</dbReference>
<dbReference type="InterPro" id="IPR033640">
    <property type="entry name" value="FAR_C"/>
</dbReference>
<keyword evidence="5 10" id="KW-0521">NADP</keyword>
<evidence type="ECO:0000256" key="10">
    <source>
        <dbReference type="RuleBase" id="RU363097"/>
    </source>
</evidence>
<feature type="transmembrane region" description="Helical" evidence="10">
    <location>
        <begin position="537"/>
        <end position="553"/>
    </location>
</feature>
<gene>
    <name evidence="13" type="ORF">CEUTPL_LOCUS10798</name>
</gene>
<proteinExistence type="inferred from homology"/>
<feature type="domain" description="Thioester reductase (TE)" evidence="12">
    <location>
        <begin position="64"/>
        <end position="333"/>
    </location>
</feature>
<dbReference type="CDD" id="cd05236">
    <property type="entry name" value="FAR-N_SDR_e"/>
    <property type="match status" value="1"/>
</dbReference>
<accession>A0A9N9QH91</accession>
<dbReference type="OrthoDB" id="429813at2759"/>
<evidence type="ECO:0000313" key="14">
    <source>
        <dbReference type="Proteomes" id="UP001152799"/>
    </source>
</evidence>
<comment type="function">
    <text evidence="10">Catalyzes the reduction of fatty acyl-CoA to fatty alcohols.</text>
</comment>
<comment type="subcellular location">
    <subcellularLocation>
        <location evidence="1">Membrane</location>
        <topology evidence="1">Multi-pass membrane protein</topology>
    </subcellularLocation>
</comment>
<evidence type="ECO:0000256" key="4">
    <source>
        <dbReference type="ARBA" id="ARBA00022692"/>
    </source>
</evidence>
<dbReference type="CDD" id="cd09071">
    <property type="entry name" value="FAR_C"/>
    <property type="match status" value="1"/>
</dbReference>
<dbReference type="SUPFAM" id="SSF51735">
    <property type="entry name" value="NAD(P)-binding Rossmann-fold domains"/>
    <property type="match status" value="1"/>
</dbReference>
<feature type="transmembrane region" description="Helical" evidence="10">
    <location>
        <begin position="515"/>
        <end position="531"/>
    </location>
</feature>
<evidence type="ECO:0000259" key="12">
    <source>
        <dbReference type="Pfam" id="PF07993"/>
    </source>
</evidence>
<evidence type="ECO:0000256" key="3">
    <source>
        <dbReference type="ARBA" id="ARBA00022516"/>
    </source>
</evidence>
<evidence type="ECO:0000256" key="5">
    <source>
        <dbReference type="ARBA" id="ARBA00022857"/>
    </source>
</evidence>
<feature type="domain" description="Fatty acyl-CoA reductase C-terminal" evidence="11">
    <location>
        <begin position="405"/>
        <end position="498"/>
    </location>
</feature>
<name>A0A9N9QH91_9CUCU</name>
<dbReference type="GO" id="GO:0102965">
    <property type="term" value="F:alcohol-forming long-chain fatty acyl-CoA reductase activity"/>
    <property type="evidence" value="ECO:0007669"/>
    <property type="project" value="UniProtKB-EC"/>
</dbReference>
<protein>
    <recommendedName>
        <fullName evidence="10">Fatty acyl-CoA reductase</fullName>
        <ecNumber evidence="10">1.2.1.84</ecNumber>
    </recommendedName>
</protein>